<dbReference type="Gene3D" id="3.40.605.10">
    <property type="entry name" value="Aldehyde Dehydrogenase, Chain A, domain 1"/>
    <property type="match status" value="1"/>
</dbReference>
<evidence type="ECO:0000259" key="2">
    <source>
        <dbReference type="Pfam" id="PF00171"/>
    </source>
</evidence>
<protein>
    <submittedName>
        <fullName evidence="3">Aldehyde dehydrogenase</fullName>
        <ecNumber evidence="3">1.2.1.3</ecNumber>
    </submittedName>
</protein>
<accession>A0A0J9E8N9</accession>
<dbReference type="InterPro" id="IPR016162">
    <property type="entry name" value="Ald_DH_N"/>
</dbReference>
<evidence type="ECO:0000313" key="3">
    <source>
        <dbReference type="EMBL" id="KMW59132.1"/>
    </source>
</evidence>
<sequence length="469" mass="49698">MTHRYEFGAGADAYKTVNPANPSEKIGRYGIMSPDELGAVIERAHAAQAEWARVPGLERSARLNAFTDAVEARADALATAGTLEQGKLFRESKGETMKSCAEGRFSVGEAARMGAMAIASGRAGISNQILRRPRGVIFCISPWNFPISTPMRKICPALAFGNAVVMKPSQFTPGANFLLAEIAKEFFPANLIQVAMVSGRVASEAVSKGDIHGVSFTGSVPTGKLVYAAAAQNLIPVQLELGGKNGAILNDSNDLEGAITQILGAAFMTSGQRCTAISRVIVQKDLAAQAKEILTAKAAAMKMGPGLDETSDLGPLCNLPHWRDVCEVTDKAIAEGARALTGGAAPGGPEDGYFYSPTILDNVQHHSIAGQQEIFGPVLSVLEYETFDQAIEMLNGTEFGLTSSLFSNRNELVQRFLRESQNGMIHVNHGTVPDNNMPFGGVKNSGVGAYSVGPTAVNFYTSEHAAYIA</sequence>
<dbReference type="Gene3D" id="3.40.309.10">
    <property type="entry name" value="Aldehyde Dehydrogenase, Chain A, domain 2"/>
    <property type="match status" value="1"/>
</dbReference>
<dbReference type="PATRIC" id="fig|1675527.3.peg.4312"/>
<dbReference type="Proteomes" id="UP000037178">
    <property type="component" value="Unassembled WGS sequence"/>
</dbReference>
<dbReference type="InterPro" id="IPR016163">
    <property type="entry name" value="Ald_DH_C"/>
</dbReference>
<dbReference type="SUPFAM" id="SSF53720">
    <property type="entry name" value="ALDH-like"/>
    <property type="match status" value="1"/>
</dbReference>
<gene>
    <name evidence="3" type="ORF">AIOL_004113</name>
</gene>
<dbReference type="Pfam" id="PF00171">
    <property type="entry name" value="Aldedh"/>
    <property type="match status" value="1"/>
</dbReference>
<keyword evidence="4" id="KW-1185">Reference proteome</keyword>
<dbReference type="AlphaFoldDB" id="A0A0J9E8N9"/>
<evidence type="ECO:0000313" key="4">
    <source>
        <dbReference type="Proteomes" id="UP000037178"/>
    </source>
</evidence>
<dbReference type="GO" id="GO:0004029">
    <property type="term" value="F:aldehyde dehydrogenase (NAD+) activity"/>
    <property type="evidence" value="ECO:0007669"/>
    <property type="project" value="UniProtKB-EC"/>
</dbReference>
<feature type="domain" description="Aldehyde dehydrogenase" evidence="2">
    <location>
        <begin position="12"/>
        <end position="462"/>
    </location>
</feature>
<dbReference type="InterPro" id="IPR016161">
    <property type="entry name" value="Ald_DH/histidinol_DH"/>
</dbReference>
<dbReference type="EMBL" id="LFTY01000002">
    <property type="protein sequence ID" value="KMW59132.1"/>
    <property type="molecule type" value="Genomic_DNA"/>
</dbReference>
<dbReference type="STRING" id="1675527.AIOL_004113"/>
<organism evidence="3 4">
    <name type="scientific">Candidatus Rhodobacter oscarellae</name>
    <dbReference type="NCBI Taxonomy" id="1675527"/>
    <lineage>
        <taxon>Bacteria</taxon>
        <taxon>Pseudomonadati</taxon>
        <taxon>Pseudomonadota</taxon>
        <taxon>Alphaproteobacteria</taxon>
        <taxon>Rhodobacterales</taxon>
        <taxon>Rhodobacter group</taxon>
        <taxon>Rhodobacter</taxon>
    </lineage>
</organism>
<keyword evidence="1 3" id="KW-0560">Oxidoreductase</keyword>
<dbReference type="PANTHER" id="PTHR11699">
    <property type="entry name" value="ALDEHYDE DEHYDROGENASE-RELATED"/>
    <property type="match status" value="1"/>
</dbReference>
<dbReference type="PROSITE" id="PS00070">
    <property type="entry name" value="ALDEHYDE_DEHYDR_CYS"/>
    <property type="match status" value="1"/>
</dbReference>
<name>A0A0J9E8N9_9RHOB</name>
<reference evidence="3 4" key="1">
    <citation type="submission" date="2015-06" db="EMBL/GenBank/DDBJ databases">
        <title>Draft genome sequence of an Alphaproteobacteria species associated to the Mediterranean sponge Oscarella lobularis.</title>
        <authorList>
            <person name="Jourda C."/>
            <person name="Santini S."/>
            <person name="Claverie J.-M."/>
        </authorList>
    </citation>
    <scope>NUCLEOTIDE SEQUENCE [LARGE SCALE GENOMIC DNA]</scope>
    <source>
        <strain evidence="3">IGS</strain>
    </source>
</reference>
<dbReference type="RefSeq" id="WP_049644658.1">
    <property type="nucleotide sequence ID" value="NZ_LFTY01000002.1"/>
</dbReference>
<evidence type="ECO:0000256" key="1">
    <source>
        <dbReference type="ARBA" id="ARBA00023002"/>
    </source>
</evidence>
<dbReference type="EC" id="1.2.1.3" evidence="3"/>
<proteinExistence type="predicted"/>
<dbReference type="InterPro" id="IPR015590">
    <property type="entry name" value="Aldehyde_DH_dom"/>
</dbReference>
<dbReference type="CDD" id="cd07078">
    <property type="entry name" value="ALDH"/>
    <property type="match status" value="1"/>
</dbReference>
<dbReference type="OrthoDB" id="9812625at2"/>
<comment type="caution">
    <text evidence="3">The sequence shown here is derived from an EMBL/GenBank/DDBJ whole genome shotgun (WGS) entry which is preliminary data.</text>
</comment>
<dbReference type="InterPro" id="IPR016160">
    <property type="entry name" value="Ald_DH_CS_CYS"/>
</dbReference>